<protein>
    <submittedName>
        <fullName evidence="2">Maltose regulon regulatory protein</fullName>
    </submittedName>
</protein>
<dbReference type="Proteomes" id="UP000078504">
    <property type="component" value="Unassembled WGS sequence"/>
</dbReference>
<dbReference type="Gene3D" id="3.40.50.2300">
    <property type="match status" value="2"/>
</dbReference>
<dbReference type="AlphaFoldDB" id="A0A1B7HQC1"/>
<dbReference type="SUPFAM" id="SSF53822">
    <property type="entry name" value="Periplasmic binding protein-like I"/>
    <property type="match status" value="1"/>
</dbReference>
<name>A0A1B7HQC1_9ENTR</name>
<dbReference type="Pfam" id="PF00532">
    <property type="entry name" value="Peripla_BP_1"/>
    <property type="match status" value="1"/>
</dbReference>
<evidence type="ECO:0000313" key="2">
    <source>
        <dbReference type="EMBL" id="OAT17815.1"/>
    </source>
</evidence>
<organism evidence="2 3">
    <name type="scientific">Buttiauxella gaviniae ATCC 51604</name>
    <dbReference type="NCBI Taxonomy" id="1354253"/>
    <lineage>
        <taxon>Bacteria</taxon>
        <taxon>Pseudomonadati</taxon>
        <taxon>Pseudomonadota</taxon>
        <taxon>Gammaproteobacteria</taxon>
        <taxon>Enterobacterales</taxon>
        <taxon>Enterobacteriaceae</taxon>
        <taxon>Buttiauxella</taxon>
    </lineage>
</organism>
<gene>
    <name evidence="2" type="ORF">M977_04092</name>
</gene>
<reference evidence="2 3" key="1">
    <citation type="submission" date="2016-04" db="EMBL/GenBank/DDBJ databases">
        <title>ATOL: Assembling a taxonomically balanced genome-scale reconstruction of the evolutionary history of the Enterobacteriaceae.</title>
        <authorList>
            <person name="Plunkett G.III."/>
            <person name="Neeno-Eckwall E.C."/>
            <person name="Glasner J.D."/>
            <person name="Perna N.T."/>
        </authorList>
    </citation>
    <scope>NUCLEOTIDE SEQUENCE [LARGE SCALE GENOMIC DNA]</scope>
    <source>
        <strain evidence="2 3">ATCC 51604</strain>
    </source>
</reference>
<dbReference type="EMBL" id="LXEP01000036">
    <property type="protein sequence ID" value="OAT17815.1"/>
    <property type="molecule type" value="Genomic_DNA"/>
</dbReference>
<dbReference type="InterPro" id="IPR028082">
    <property type="entry name" value="Peripla_BP_I"/>
</dbReference>
<evidence type="ECO:0000259" key="1">
    <source>
        <dbReference type="Pfam" id="PF00532"/>
    </source>
</evidence>
<dbReference type="PATRIC" id="fig|1354253.4.peg.4187"/>
<comment type="caution">
    <text evidence="2">The sequence shown here is derived from an EMBL/GenBank/DDBJ whole genome shotgun (WGS) entry which is preliminary data.</text>
</comment>
<proteinExistence type="predicted"/>
<accession>A0A1B7HQC1</accession>
<dbReference type="InterPro" id="IPR001761">
    <property type="entry name" value="Peripla_BP/Lac1_sug-bd_dom"/>
</dbReference>
<evidence type="ECO:0000313" key="3">
    <source>
        <dbReference type="Proteomes" id="UP000078504"/>
    </source>
</evidence>
<feature type="domain" description="Periplasmic binding protein/LacI sugar binding" evidence="1">
    <location>
        <begin position="1"/>
        <end position="77"/>
    </location>
</feature>
<sequence>MGAWFGLLRAGRQSGEGSIDSYYDRHVALAAFAEVMDDELDDLPLTWVSTPAREIGRMAGQRILQRTQKGDTSALSQIMSARLVVRKN</sequence>